<evidence type="ECO:0000259" key="1">
    <source>
        <dbReference type="Pfam" id="PF13086"/>
    </source>
</evidence>
<dbReference type="Proteomes" id="UP001300745">
    <property type="component" value="Unassembled WGS sequence"/>
</dbReference>
<feature type="domain" description="DNA2/NAM7 helicase helicase" evidence="1">
    <location>
        <begin position="831"/>
        <end position="945"/>
    </location>
</feature>
<keyword evidence="4" id="KW-1185">Reference proteome</keyword>
<dbReference type="Gene3D" id="3.40.50.300">
    <property type="entry name" value="P-loop containing nucleotide triphosphate hydrolases"/>
    <property type="match status" value="1"/>
</dbReference>
<dbReference type="EMBL" id="JAPJDO010000084">
    <property type="protein sequence ID" value="MCX2941433.1"/>
    <property type="molecule type" value="Genomic_DNA"/>
</dbReference>
<dbReference type="Pfam" id="PF18731">
    <property type="entry name" value="HEPN_Swt1"/>
    <property type="match status" value="1"/>
</dbReference>
<dbReference type="InterPro" id="IPR041677">
    <property type="entry name" value="DNA2/NAM7_AAA_11"/>
</dbReference>
<protein>
    <submittedName>
        <fullName evidence="3">DUF4011 domain-containing protein</fullName>
    </submittedName>
</protein>
<gene>
    <name evidence="3" type="ORF">ORI27_32640</name>
</gene>
<evidence type="ECO:0000313" key="3">
    <source>
        <dbReference type="EMBL" id="MCX2941433.1"/>
    </source>
</evidence>
<dbReference type="SUPFAM" id="SSF52540">
    <property type="entry name" value="P-loop containing nucleoside triphosphate hydrolases"/>
    <property type="match status" value="1"/>
</dbReference>
<dbReference type="RefSeq" id="WP_266001387.1">
    <property type="nucleotide sequence ID" value="NZ_JAPJDN010000084.1"/>
</dbReference>
<feature type="domain" description="Swt1-like HEPN" evidence="2">
    <location>
        <begin position="14"/>
        <end position="128"/>
    </location>
</feature>
<dbReference type="Pfam" id="PF13086">
    <property type="entry name" value="AAA_11"/>
    <property type="match status" value="1"/>
</dbReference>
<accession>A0ABT3SPH6</accession>
<comment type="caution">
    <text evidence="3">The sequence shown here is derived from an EMBL/GenBank/DDBJ whole genome shotgun (WGS) entry which is preliminary data.</text>
</comment>
<dbReference type="Pfam" id="PF13195">
    <property type="entry name" value="DUF4011"/>
    <property type="match status" value="1"/>
</dbReference>
<organism evidence="3 4">
    <name type="scientific">Mycobacterium pinniadriaticum</name>
    <dbReference type="NCBI Taxonomy" id="2994102"/>
    <lineage>
        <taxon>Bacteria</taxon>
        <taxon>Bacillati</taxon>
        <taxon>Actinomycetota</taxon>
        <taxon>Actinomycetes</taxon>
        <taxon>Mycobacteriales</taxon>
        <taxon>Mycobacteriaceae</taxon>
        <taxon>Mycobacterium</taxon>
    </lineage>
</organism>
<feature type="non-terminal residue" evidence="3">
    <location>
        <position position="1457"/>
    </location>
</feature>
<proteinExistence type="predicted"/>
<reference evidence="3 4" key="1">
    <citation type="submission" date="2022-11" db="EMBL/GenBank/DDBJ databases">
        <title>Mycobacterium sp. nov.</title>
        <authorList>
            <person name="Papic B."/>
            <person name="Spicic S."/>
            <person name="Duvnjak S."/>
        </authorList>
    </citation>
    <scope>NUCLEOTIDE SEQUENCE [LARGE SCALE GENOMIC DNA]</scope>
    <source>
        <strain evidence="3 4">CVI_P4</strain>
    </source>
</reference>
<dbReference type="InterPro" id="IPR041650">
    <property type="entry name" value="HEPN_Swt1"/>
</dbReference>
<dbReference type="InterPro" id="IPR027417">
    <property type="entry name" value="P-loop_NTPase"/>
</dbReference>
<dbReference type="InterPro" id="IPR025103">
    <property type="entry name" value="DUF4011"/>
</dbReference>
<sequence>MNTVDRHSLIGHTLTTLAGGLSPFVTQVLNRVLPPGTDWADLLRAKDSASGRRVGEYQSRDLALMLRAMTERLGELGYPFNKAMPRQAEIYAKELREVRNKWAHTGEFSDAETYRAIDSAELLLRAIGATDVAERVHQLKGGVAPAAPAGKHALAPTVVPVPTPSPQQPEDAPRIDIAAITDLSYAMAHCRIPVVDHIIVDNTGGDRQGAVIEVDVVSADGSHGGPAEIHLDLLAHQPTVLSTVDLKLDPASMLRVDEQRPGEIRVVLRDNTGAVLAEVAKEVNILAANQWKATPPQLALEMLAAYIQPNATVIADLMLDISDRLKAATGNPSLDGYQSESPERVDAIVRAVYDAMKASDIRYAEPPASWGDIGQKVRTPAEVLEGRLGTCLDTTLAMAAVLEQCGINSTIWLLRGHAFLGYWRTNAALSNVSTTEPMEVANQVDLSNIGLVETTMVTQSAADSAFGDARRAPSNRHLGDDLTDIIGVTDVQQARRAGIYPLPSRAVDSDGNVVVSEYTPGAGPVIAPYTATDSKPSVQAAGVPARIGQWKNALLDLSLRNKLINYTDRAGYRLEVPAPALSRFEDAINAGAQISLLGSDEVQNVDVARGIRFGRDLPEPTRELLLADKHSAYIDITEASYKSKLRYLANKAKTIVEETGANNLYLAFGMLSWELADRQLKSPLVLVPVTLSSTNRGERYVLTMDEAGMSTPNYCLVEKLRTSLGLEIPALAQPDEDASGIDLTGTFNAVRQAVADAQLPFRVEDTVHLSILQFAKFPLWKDLDESWEELSRNSLVRHLIENPQNPFVDSVTALAEPNLDELGTTVPVPADASQLRAVADAVGGRTFVLEGPPGTGKSQTITNLLAHAMKMGRRVLFVAEKRAALDVVKKRLESVGLGELSLDIHDKAARPTAVRAQIKHALELRLSHDADLLKTKLQVAESSRHSLARYADRLHQQNAVGQSLYTARSSELAADQDVTPLAVPRSLVTNSDPTVFDNVAQALRTLPEKVDDARPRPDHPWAFVDRVPLTGLEPARIHAAAVAFDNALAELQAGGIALEVLAKYGNPGDVDGWTRLTAEPRYPLAAVDELHTPRGQAHLAGIEQLLAHLHQTRPEWLSTVTPAVVDLDVPAIHAAAVAADESGFFGRKKRRRAVLAQLADVLAVDQATVGLKALSTLTEQLQQSHAVIADLRRRVSVLPVPVFDHPWNPLIDADAAHLSATVAAVRRIGQSLSAQPSHPRVADLRTFYSAHPSGAFAPVLQAWSTGWTQLAQMTGADILRDGFIAQWWTGRAARKLESVATIERWVALLRHVEPLALADMSHARQQILAGNVVAEDASLAFDRGVAAASIAERLDASGLSEFDVAAHGKAIQRFTTSSSAIRNELRRSIPAGLLADRKFDAYTESGQVGLLKRQLDRKRGGMSCPVSSRPGLIVVDQLLEGAMFGGVVGGVVLPAAP</sequence>
<evidence type="ECO:0000313" key="4">
    <source>
        <dbReference type="Proteomes" id="UP001300745"/>
    </source>
</evidence>
<evidence type="ECO:0000259" key="2">
    <source>
        <dbReference type="Pfam" id="PF18731"/>
    </source>
</evidence>
<name>A0ABT3SPH6_9MYCO</name>
<dbReference type="Gene3D" id="3.10.620.30">
    <property type="match status" value="1"/>
</dbReference>